<evidence type="ECO:0000313" key="2">
    <source>
        <dbReference type="EnsemblPlants" id="Kaladp0238s0001.1.v1.1"/>
    </source>
</evidence>
<evidence type="ECO:0000256" key="1">
    <source>
        <dbReference type="SAM" id="MobiDB-lite"/>
    </source>
</evidence>
<proteinExistence type="predicted"/>
<dbReference type="Gramene" id="Kaladp0238s0001.1.v1.1">
    <property type="protein sequence ID" value="Kaladp0238s0001.1.v1.1"/>
    <property type="gene ID" value="Kaladp0238s0001.v1.1"/>
</dbReference>
<dbReference type="Proteomes" id="UP000594263">
    <property type="component" value="Unplaced"/>
</dbReference>
<evidence type="ECO:0000313" key="3">
    <source>
        <dbReference type="Proteomes" id="UP000594263"/>
    </source>
</evidence>
<accession>A0A7N0V9C4</accession>
<dbReference type="EnsemblPlants" id="Kaladp0238s0001.1.v1.1">
    <property type="protein sequence ID" value="Kaladp0238s0001.1.v1.1"/>
    <property type="gene ID" value="Kaladp0238s0001.v1.1"/>
</dbReference>
<name>A0A7N0V9C4_KALFE</name>
<sequence>MDPGLRSTARPSQFNPSRHAITELFNLYLGRSSRRESDESAGEPPNKSQKRDTALNRELPPRNEQFILDFEQLLNQFPVRS</sequence>
<organism evidence="2 3">
    <name type="scientific">Kalanchoe fedtschenkoi</name>
    <name type="common">Lavender scallops</name>
    <name type="synonym">South American air plant</name>
    <dbReference type="NCBI Taxonomy" id="63787"/>
    <lineage>
        <taxon>Eukaryota</taxon>
        <taxon>Viridiplantae</taxon>
        <taxon>Streptophyta</taxon>
        <taxon>Embryophyta</taxon>
        <taxon>Tracheophyta</taxon>
        <taxon>Spermatophyta</taxon>
        <taxon>Magnoliopsida</taxon>
        <taxon>eudicotyledons</taxon>
        <taxon>Gunneridae</taxon>
        <taxon>Pentapetalae</taxon>
        <taxon>Saxifragales</taxon>
        <taxon>Crassulaceae</taxon>
        <taxon>Kalanchoe</taxon>
    </lineage>
</organism>
<protein>
    <submittedName>
        <fullName evidence="2">Uncharacterized protein</fullName>
    </submittedName>
</protein>
<feature type="region of interest" description="Disordered" evidence="1">
    <location>
        <begin position="32"/>
        <end position="62"/>
    </location>
</feature>
<feature type="compositionally biased region" description="Basic and acidic residues" evidence="1">
    <location>
        <begin position="49"/>
        <end position="61"/>
    </location>
</feature>
<dbReference type="AlphaFoldDB" id="A0A7N0V9C4"/>
<reference evidence="2" key="1">
    <citation type="submission" date="2021-01" db="UniProtKB">
        <authorList>
            <consortium name="EnsemblPlants"/>
        </authorList>
    </citation>
    <scope>IDENTIFICATION</scope>
</reference>
<keyword evidence="3" id="KW-1185">Reference proteome</keyword>